<protein>
    <recommendedName>
        <fullName evidence="2">Calcineurin-like phosphoesterase domain-containing protein</fullName>
    </recommendedName>
</protein>
<organism evidence="3 4">
    <name type="scientific">Granulicella mallensis</name>
    <dbReference type="NCBI Taxonomy" id="940614"/>
    <lineage>
        <taxon>Bacteria</taxon>
        <taxon>Pseudomonadati</taxon>
        <taxon>Acidobacteriota</taxon>
        <taxon>Terriglobia</taxon>
        <taxon>Terriglobales</taxon>
        <taxon>Acidobacteriaceae</taxon>
        <taxon>Granulicella</taxon>
    </lineage>
</organism>
<evidence type="ECO:0000313" key="3">
    <source>
        <dbReference type="EMBL" id="MBB5063255.1"/>
    </source>
</evidence>
<dbReference type="PANTHER" id="PTHR43143:SF1">
    <property type="entry name" value="SERINE_THREONINE-PROTEIN PHOSPHATASE CPPED1"/>
    <property type="match status" value="1"/>
</dbReference>
<feature type="domain" description="Calcineurin-like phosphoesterase" evidence="2">
    <location>
        <begin position="145"/>
        <end position="351"/>
    </location>
</feature>
<name>A0A7W7ZNK7_9BACT</name>
<dbReference type="Proteomes" id="UP000584867">
    <property type="component" value="Unassembled WGS sequence"/>
</dbReference>
<dbReference type="InterPro" id="IPR051918">
    <property type="entry name" value="STPP_CPPED1"/>
</dbReference>
<dbReference type="GO" id="GO:0016787">
    <property type="term" value="F:hydrolase activity"/>
    <property type="evidence" value="ECO:0007669"/>
    <property type="project" value="InterPro"/>
</dbReference>
<dbReference type="PANTHER" id="PTHR43143">
    <property type="entry name" value="METALLOPHOSPHOESTERASE, CALCINEURIN SUPERFAMILY"/>
    <property type="match status" value="1"/>
</dbReference>
<evidence type="ECO:0000313" key="4">
    <source>
        <dbReference type="Proteomes" id="UP000584867"/>
    </source>
</evidence>
<comment type="caution">
    <text evidence="3">The sequence shown here is derived from an EMBL/GenBank/DDBJ whole genome shotgun (WGS) entry which is preliminary data.</text>
</comment>
<accession>A0A7W7ZNK7</accession>
<feature type="region of interest" description="Disordered" evidence="1">
    <location>
        <begin position="1"/>
        <end position="43"/>
    </location>
</feature>
<dbReference type="InterPro" id="IPR029052">
    <property type="entry name" value="Metallo-depent_PP-like"/>
</dbReference>
<sequence>MATARKSQAKKTVKKTAAAVASTLSPQPPKGTPAGTPIFADPTFTPDPTKYKVAHASDTQAYKEMDALIAAHKFLPLAFPSVPGVAEPVLNLADALGPGGAAIVSSIESAGKMVFHSAGDTGATQGPKTENEVVDKLLADFTGEAAGAAPRFFYNLGDIVYSFGEHKYYYDQFYDAYRNYPAPIFAIPGNHDGIVLPAPAGTGNPDDSLSAFLANFCTPGFAHSTDSVGISRTTMIQPGVYFTLEAPFVRILGLYSNIMENPGVISSTPDPKSGKPKFPNLSDVQIDYLTAALTRIKKQKFTGAVILAVHHPPYAFGKHSGSMVMLKEIDAVCAAVGVWPHVVLSGHAHNYQRFTRTLGSRQIPFYVVGNGGHGLSKLNIDPTLRTPIPMPAFAQPERNDSVTLNSYDFKNYGYLRIVVNTKLLHLEYHPASDGTDTKTPDDSVTIDLATGTLTTQTIQS</sequence>
<dbReference type="Gene3D" id="3.60.21.10">
    <property type="match status" value="1"/>
</dbReference>
<evidence type="ECO:0000256" key="1">
    <source>
        <dbReference type="SAM" id="MobiDB-lite"/>
    </source>
</evidence>
<reference evidence="3 4" key="1">
    <citation type="submission" date="2020-08" db="EMBL/GenBank/DDBJ databases">
        <title>Genomic Encyclopedia of Type Strains, Phase IV (KMG-V): Genome sequencing to study the core and pangenomes of soil and plant-associated prokaryotes.</title>
        <authorList>
            <person name="Whitman W."/>
        </authorList>
    </citation>
    <scope>NUCLEOTIDE SEQUENCE [LARGE SCALE GENOMIC DNA]</scope>
    <source>
        <strain evidence="3 4">X5P3</strain>
    </source>
</reference>
<dbReference type="AlphaFoldDB" id="A0A7W7ZNK7"/>
<evidence type="ECO:0000259" key="2">
    <source>
        <dbReference type="Pfam" id="PF00149"/>
    </source>
</evidence>
<dbReference type="EMBL" id="JACHIO010000005">
    <property type="protein sequence ID" value="MBB5063255.1"/>
    <property type="molecule type" value="Genomic_DNA"/>
</dbReference>
<dbReference type="SUPFAM" id="SSF56300">
    <property type="entry name" value="Metallo-dependent phosphatases"/>
    <property type="match status" value="1"/>
</dbReference>
<dbReference type="Pfam" id="PF00149">
    <property type="entry name" value="Metallophos"/>
    <property type="match status" value="1"/>
</dbReference>
<dbReference type="InterPro" id="IPR004843">
    <property type="entry name" value="Calcineurin-like_PHP"/>
</dbReference>
<gene>
    <name evidence="3" type="ORF">HDF15_001595</name>
</gene>
<dbReference type="RefSeq" id="WP_184254261.1">
    <property type="nucleotide sequence ID" value="NZ_JACHIO010000005.1"/>
</dbReference>
<proteinExistence type="predicted"/>